<evidence type="ECO:0000313" key="1">
    <source>
        <dbReference type="EMBL" id="ROP43346.1"/>
    </source>
</evidence>
<dbReference type="RefSeq" id="WP_123380005.1">
    <property type="nucleotide sequence ID" value="NZ_RJKN01000004.1"/>
</dbReference>
<name>A0A3N1HLJ3_9ACTN</name>
<dbReference type="OrthoDB" id="511192at2"/>
<proteinExistence type="predicted"/>
<accession>A0A3N1HLJ3</accession>
<dbReference type="AlphaFoldDB" id="A0A3N1HLJ3"/>
<protein>
    <submittedName>
        <fullName evidence="1">Uncharacterized protein DUF4262</fullName>
    </submittedName>
</protein>
<reference evidence="1 2" key="1">
    <citation type="journal article" date="2015" name="Stand. Genomic Sci.">
        <title>Genomic Encyclopedia of Bacterial and Archaeal Type Strains, Phase III: the genomes of soil and plant-associated and newly described type strains.</title>
        <authorList>
            <person name="Whitman W.B."/>
            <person name="Woyke T."/>
            <person name="Klenk H.P."/>
            <person name="Zhou Y."/>
            <person name="Lilburn T.G."/>
            <person name="Beck B.J."/>
            <person name="De Vos P."/>
            <person name="Vandamme P."/>
            <person name="Eisen J.A."/>
            <person name="Garrity G."/>
            <person name="Hugenholtz P."/>
            <person name="Kyrpides N.C."/>
        </authorList>
    </citation>
    <scope>NUCLEOTIDE SEQUENCE [LARGE SCALE GENOMIC DNA]</scope>
    <source>
        <strain evidence="1 2">CECT 7306</strain>
    </source>
</reference>
<evidence type="ECO:0000313" key="2">
    <source>
        <dbReference type="Proteomes" id="UP000276232"/>
    </source>
</evidence>
<gene>
    <name evidence="1" type="ORF">EDC03_1949</name>
</gene>
<keyword evidence="2" id="KW-1185">Reference proteome</keyword>
<dbReference type="Pfam" id="PF14081">
    <property type="entry name" value="DUF4262"/>
    <property type="match status" value="1"/>
</dbReference>
<organism evidence="1 2">
    <name type="scientific">Pseudokineococcus lusitanus</name>
    <dbReference type="NCBI Taxonomy" id="763993"/>
    <lineage>
        <taxon>Bacteria</taxon>
        <taxon>Bacillati</taxon>
        <taxon>Actinomycetota</taxon>
        <taxon>Actinomycetes</taxon>
        <taxon>Kineosporiales</taxon>
        <taxon>Kineosporiaceae</taxon>
        <taxon>Pseudokineococcus</taxon>
    </lineage>
</organism>
<sequence>MKRRRQRELDELRAVVDRYGHAVRCVMDDDEGEDRVVAYTVGLSARDHPELMLTGLPSSSAIWLLNQLGGRVHAGEVLRAGSVLDAGEADDEPHPVVLVEAEDDHELGVVEMLYGDRPTLQVIWTDSTGRFPWHPGYANPPDVQGLRGEVPVALLALPCPEVPPSPLAADREHDLVLTTRSVLDGAAVTKVWHEADGGWQLLDGDVTDDSVPVLAHREHLVEADHTLRGVLDIPAGSCVTREAHTSPWVRWPLGSA</sequence>
<dbReference type="EMBL" id="RJKN01000004">
    <property type="protein sequence ID" value="ROP43346.1"/>
    <property type="molecule type" value="Genomic_DNA"/>
</dbReference>
<comment type="caution">
    <text evidence="1">The sequence shown here is derived from an EMBL/GenBank/DDBJ whole genome shotgun (WGS) entry which is preliminary data.</text>
</comment>
<dbReference type="InterPro" id="IPR025358">
    <property type="entry name" value="DUF4262"/>
</dbReference>
<dbReference type="InParanoid" id="A0A3N1HLJ3"/>
<dbReference type="Proteomes" id="UP000276232">
    <property type="component" value="Unassembled WGS sequence"/>
</dbReference>